<evidence type="ECO:0000313" key="2">
    <source>
        <dbReference type="EMBL" id="KAL0440470.1"/>
    </source>
</evidence>
<accession>A0AAW2WF86</accession>
<evidence type="ECO:0000259" key="1">
    <source>
        <dbReference type="Pfam" id="PF14244"/>
    </source>
</evidence>
<protein>
    <recommendedName>
        <fullName evidence="1">Retrotransposon Copia-like N-terminal domain-containing protein</fullName>
    </recommendedName>
</protein>
<dbReference type="PANTHER" id="PTHR37610:SF40">
    <property type="entry name" value="OS01G0909600 PROTEIN"/>
    <property type="match status" value="1"/>
</dbReference>
<dbReference type="AlphaFoldDB" id="A0AAW2WF86"/>
<proteinExistence type="predicted"/>
<dbReference type="Pfam" id="PF14244">
    <property type="entry name" value="Retrotran_gag_3"/>
    <property type="match status" value="1"/>
</dbReference>
<comment type="caution">
    <text evidence="2">The sequence shown here is derived from an EMBL/GenBank/DDBJ whole genome shotgun (WGS) entry which is preliminary data.</text>
</comment>
<reference evidence="2" key="1">
    <citation type="submission" date="2020-06" db="EMBL/GenBank/DDBJ databases">
        <authorList>
            <person name="Li T."/>
            <person name="Hu X."/>
            <person name="Zhang T."/>
            <person name="Song X."/>
            <person name="Zhang H."/>
            <person name="Dai N."/>
            <person name="Sheng W."/>
            <person name="Hou X."/>
            <person name="Wei L."/>
        </authorList>
    </citation>
    <scope>NUCLEOTIDE SEQUENCE</scope>
    <source>
        <strain evidence="2">KEN1</strain>
        <tissue evidence="2">Leaf</tissue>
    </source>
</reference>
<dbReference type="EMBL" id="JACGWN010000008">
    <property type="protein sequence ID" value="KAL0440470.1"/>
    <property type="molecule type" value="Genomic_DNA"/>
</dbReference>
<organism evidence="2">
    <name type="scientific">Sesamum latifolium</name>
    <dbReference type="NCBI Taxonomy" id="2727402"/>
    <lineage>
        <taxon>Eukaryota</taxon>
        <taxon>Viridiplantae</taxon>
        <taxon>Streptophyta</taxon>
        <taxon>Embryophyta</taxon>
        <taxon>Tracheophyta</taxon>
        <taxon>Spermatophyta</taxon>
        <taxon>Magnoliopsida</taxon>
        <taxon>eudicotyledons</taxon>
        <taxon>Gunneridae</taxon>
        <taxon>Pentapetalae</taxon>
        <taxon>asterids</taxon>
        <taxon>lamiids</taxon>
        <taxon>Lamiales</taxon>
        <taxon>Pedaliaceae</taxon>
        <taxon>Sesamum</taxon>
    </lineage>
</organism>
<sequence>MADLEPLRVQASDNPGVSLVPNLLDGTNFLSWSRPIRIALGAKMKLGFINGKNPKPSKTAEEYEQWTRADCLVISGLLSSMSKRLLNRFSISTQQESYG</sequence>
<name>A0AAW2WF86_9LAMI</name>
<gene>
    <name evidence="2" type="ORF">Slati_2530000</name>
</gene>
<dbReference type="PANTHER" id="PTHR37610">
    <property type="entry name" value="CCHC-TYPE DOMAIN-CONTAINING PROTEIN"/>
    <property type="match status" value="1"/>
</dbReference>
<reference evidence="2" key="2">
    <citation type="journal article" date="2024" name="Plant">
        <title>Genomic evolution and insights into agronomic trait innovations of Sesamum species.</title>
        <authorList>
            <person name="Miao H."/>
            <person name="Wang L."/>
            <person name="Qu L."/>
            <person name="Liu H."/>
            <person name="Sun Y."/>
            <person name="Le M."/>
            <person name="Wang Q."/>
            <person name="Wei S."/>
            <person name="Zheng Y."/>
            <person name="Lin W."/>
            <person name="Duan Y."/>
            <person name="Cao H."/>
            <person name="Xiong S."/>
            <person name="Wang X."/>
            <person name="Wei L."/>
            <person name="Li C."/>
            <person name="Ma Q."/>
            <person name="Ju M."/>
            <person name="Zhao R."/>
            <person name="Li G."/>
            <person name="Mu C."/>
            <person name="Tian Q."/>
            <person name="Mei H."/>
            <person name="Zhang T."/>
            <person name="Gao T."/>
            <person name="Zhang H."/>
        </authorList>
    </citation>
    <scope>NUCLEOTIDE SEQUENCE</scope>
    <source>
        <strain evidence="2">KEN1</strain>
    </source>
</reference>
<feature type="domain" description="Retrotransposon Copia-like N-terminal" evidence="1">
    <location>
        <begin position="11"/>
        <end position="57"/>
    </location>
</feature>
<dbReference type="InterPro" id="IPR029472">
    <property type="entry name" value="Copia-like_N"/>
</dbReference>